<name>A0A944DBR3_DENI1</name>
<dbReference type="PRINTS" id="PR00368">
    <property type="entry name" value="FADPNR"/>
</dbReference>
<feature type="domain" description="FAD/NAD(P)-binding" evidence="5">
    <location>
        <begin position="3"/>
        <end position="295"/>
    </location>
</feature>
<evidence type="ECO:0000256" key="3">
    <source>
        <dbReference type="ARBA" id="ARBA00022827"/>
    </source>
</evidence>
<dbReference type="NCBIfam" id="TIGR03169">
    <property type="entry name" value="Nterm_to_SelD"/>
    <property type="match status" value="1"/>
</dbReference>
<keyword evidence="2" id="KW-0285">Flavoprotein</keyword>
<evidence type="ECO:0000313" key="6">
    <source>
        <dbReference type="EMBL" id="MBT0963569.1"/>
    </source>
</evidence>
<evidence type="ECO:0000256" key="1">
    <source>
        <dbReference type="ARBA" id="ARBA00001974"/>
    </source>
</evidence>
<reference evidence="7" key="1">
    <citation type="journal article" date="2022" name="ISME J.">
        <title>Genetic and phylogenetic analysis of dissimilatory iodate-reducing bacteria identifies potential niches across the world's oceans.</title>
        <authorList>
            <person name="Reyes-Umana V."/>
            <person name="Henning Z."/>
            <person name="Lee K."/>
            <person name="Barnum T.P."/>
            <person name="Coates J.D."/>
        </authorList>
    </citation>
    <scope>NUCLEOTIDE SEQUENCE [LARGE SCALE GENOMIC DNA]</scope>
    <source>
        <strain evidence="7">IR12</strain>
    </source>
</reference>
<dbReference type="InterPro" id="IPR036188">
    <property type="entry name" value="FAD/NAD-bd_sf"/>
</dbReference>
<evidence type="ECO:0000256" key="4">
    <source>
        <dbReference type="ARBA" id="ARBA00023002"/>
    </source>
</evidence>
<dbReference type="RefSeq" id="WP_214363497.1">
    <property type="nucleotide sequence ID" value="NZ_JAEKFT010000032.1"/>
</dbReference>
<keyword evidence="4" id="KW-0560">Oxidoreductase</keyword>
<dbReference type="InterPro" id="IPR023753">
    <property type="entry name" value="FAD/NAD-binding_dom"/>
</dbReference>
<proteinExistence type="predicted"/>
<dbReference type="SUPFAM" id="SSF51905">
    <property type="entry name" value="FAD/NAD(P)-binding domain"/>
    <property type="match status" value="2"/>
</dbReference>
<dbReference type="PANTHER" id="PTHR42913:SF9">
    <property type="entry name" value="SLR1591 PROTEIN"/>
    <property type="match status" value="1"/>
</dbReference>
<evidence type="ECO:0000313" key="7">
    <source>
        <dbReference type="Proteomes" id="UP000694660"/>
    </source>
</evidence>
<dbReference type="InterPro" id="IPR017584">
    <property type="entry name" value="Pyridine_nucleo_diS_OxRdtase_N"/>
</dbReference>
<dbReference type="Proteomes" id="UP000694660">
    <property type="component" value="Unassembled WGS sequence"/>
</dbReference>
<accession>A0A944DBR3</accession>
<comment type="cofactor">
    <cofactor evidence="1">
        <name>FAD</name>
        <dbReference type="ChEBI" id="CHEBI:57692"/>
    </cofactor>
</comment>
<dbReference type="GO" id="GO:0019646">
    <property type="term" value="P:aerobic electron transport chain"/>
    <property type="evidence" value="ECO:0007669"/>
    <property type="project" value="TreeGrafter"/>
</dbReference>
<keyword evidence="7" id="KW-1185">Reference proteome</keyword>
<comment type="caution">
    <text evidence="6">The sequence shown here is derived from an EMBL/GenBank/DDBJ whole genome shotgun (WGS) entry which is preliminary data.</text>
</comment>
<dbReference type="GO" id="GO:0003955">
    <property type="term" value="F:NAD(P)H dehydrogenase (quinone) activity"/>
    <property type="evidence" value="ECO:0007669"/>
    <property type="project" value="TreeGrafter"/>
</dbReference>
<evidence type="ECO:0000259" key="5">
    <source>
        <dbReference type="Pfam" id="PF07992"/>
    </source>
</evidence>
<gene>
    <name evidence="6" type="ORF">I8J34_20480</name>
</gene>
<dbReference type="Gene3D" id="3.50.50.100">
    <property type="match status" value="1"/>
</dbReference>
<protein>
    <submittedName>
        <fullName evidence="6">FAD-dependent oxidoreductase</fullName>
    </submittedName>
</protein>
<dbReference type="PANTHER" id="PTHR42913">
    <property type="entry name" value="APOPTOSIS-INDUCING FACTOR 1"/>
    <property type="match status" value="1"/>
</dbReference>
<dbReference type="Pfam" id="PF07992">
    <property type="entry name" value="Pyr_redox_2"/>
    <property type="match status" value="1"/>
</dbReference>
<evidence type="ECO:0000256" key="2">
    <source>
        <dbReference type="ARBA" id="ARBA00022630"/>
    </source>
</evidence>
<dbReference type="EMBL" id="JAEKFT010000032">
    <property type="protein sequence ID" value="MBT0963569.1"/>
    <property type="molecule type" value="Genomic_DNA"/>
</dbReference>
<sequence length="365" mass="39148">MKRLVLLGGGHAHVHVLDALARTSLPDTEVVLVTPSAQQIYSGMLPGWIAGHYRRDEIAIPLMPLAQRAGVRFVQARGTGLDLDARQLQCDDGKTIDFDLLSIDTGPTTDTGIAGCAEHAIAVRPIDDFVRHIDALIHRAETDPAARLAIVGSGAAGVELAFALRQRLPALPLTLIGASAHPLDGLPGRLQRRARRLLAERHIHWLGPRRAIRIDTDGVTLDNGDTVAATQVLQVTGATAPAWPAQAGLATDTAGFIRVGPTLQSVSHPFVFAAGDVAAYADPRPKSGVFAVRAGPPLADNLRRLVTGQPLAPWHPQRRALYLISTGDERALAAWGPLCAEGGWVWSWKDRIDRAFVARFTHADT</sequence>
<organism evidence="6 7">
    <name type="scientific">Denitromonas iodatirespirans</name>
    <dbReference type="NCBI Taxonomy" id="2795389"/>
    <lineage>
        <taxon>Bacteria</taxon>
        <taxon>Pseudomonadati</taxon>
        <taxon>Pseudomonadota</taxon>
        <taxon>Betaproteobacteria</taxon>
        <taxon>Rhodocyclales</taxon>
        <taxon>Zoogloeaceae</taxon>
        <taxon>Denitromonas</taxon>
    </lineage>
</organism>
<dbReference type="AlphaFoldDB" id="A0A944DBR3"/>
<keyword evidence="3" id="KW-0274">FAD</keyword>
<dbReference type="InterPro" id="IPR051169">
    <property type="entry name" value="NADH-Q_oxidoreductase"/>
</dbReference>